<reference evidence="15 16" key="1">
    <citation type="submission" date="2024-02" db="EMBL/GenBank/DDBJ databases">
        <title>A novel Wenzhouxiangellaceae bacterium, isolated from coastal sediments.</title>
        <authorList>
            <person name="Du Z.-J."/>
            <person name="Ye Y.-Q."/>
            <person name="Zhang X.-Y."/>
        </authorList>
    </citation>
    <scope>NUCLEOTIDE SEQUENCE [LARGE SCALE GENOMIC DNA]</scope>
    <source>
        <strain evidence="15 16">CH-27</strain>
    </source>
</reference>
<dbReference type="Proteomes" id="UP001359886">
    <property type="component" value="Unassembled WGS sequence"/>
</dbReference>
<dbReference type="SUPFAM" id="SSF55060">
    <property type="entry name" value="GHMP Kinase, C-terminal domain"/>
    <property type="match status" value="1"/>
</dbReference>
<evidence type="ECO:0000256" key="6">
    <source>
        <dbReference type="ARBA" id="ARBA00022679"/>
    </source>
</evidence>
<feature type="binding site" evidence="12">
    <location>
        <begin position="110"/>
        <end position="120"/>
    </location>
    <ligand>
        <name>ATP</name>
        <dbReference type="ChEBI" id="CHEBI:30616"/>
    </ligand>
</feature>
<sequence length="327" mass="34372">MNASAESPEMRTTPLKVFAPASIGNVSVGFDALGLALAPLDGTLLGDVVELRPGTGSDWNLDVTGPFSDKLPPDPEANIVTACCRLFAETAAERGIPVAPLDLTLDKRLPIGSGLGSSASSVVAALEGLNRWYGNPLGSRDLFRLMAEAEGRISGAVHLDNIAPCLYGGLRLCPPGGQAEYALPWPARWQTVVCWPGTELVTREARSVLPESLPRATAVQHAAQFAQFVHALYTGKTGLAAASMVDLIAEPSRRRLLAGFDDAREALLGRGALTVGISGSGPTLFAIADDSDVAAELAAWLRREYCATDRGFAHVCRVDLGGARSID</sequence>
<proteinExistence type="inferred from homology"/>
<dbReference type="EMBL" id="JAZHOG010000009">
    <property type="protein sequence ID" value="MEJ8568671.1"/>
    <property type="molecule type" value="Genomic_DNA"/>
</dbReference>
<dbReference type="AlphaFoldDB" id="A0AAW9RMB6"/>
<evidence type="ECO:0000256" key="9">
    <source>
        <dbReference type="ARBA" id="ARBA00022777"/>
    </source>
</evidence>
<evidence type="ECO:0000259" key="14">
    <source>
        <dbReference type="Pfam" id="PF08544"/>
    </source>
</evidence>
<organism evidence="15 16">
    <name type="scientific">Elongatibacter sediminis</name>
    <dbReference type="NCBI Taxonomy" id="3119006"/>
    <lineage>
        <taxon>Bacteria</taxon>
        <taxon>Pseudomonadati</taxon>
        <taxon>Pseudomonadota</taxon>
        <taxon>Gammaproteobacteria</taxon>
        <taxon>Chromatiales</taxon>
        <taxon>Wenzhouxiangellaceae</taxon>
        <taxon>Elongatibacter</taxon>
    </lineage>
</organism>
<dbReference type="InterPro" id="IPR000870">
    <property type="entry name" value="Homoserine_kinase"/>
</dbReference>
<dbReference type="Gene3D" id="3.30.70.890">
    <property type="entry name" value="GHMP kinase, C-terminal domain"/>
    <property type="match status" value="1"/>
</dbReference>
<evidence type="ECO:0000313" key="15">
    <source>
        <dbReference type="EMBL" id="MEJ8568671.1"/>
    </source>
</evidence>
<comment type="subcellular location">
    <subcellularLocation>
        <location evidence="12">Cytoplasm</location>
    </subcellularLocation>
</comment>
<evidence type="ECO:0000256" key="4">
    <source>
        <dbReference type="ARBA" id="ARBA00017858"/>
    </source>
</evidence>
<keyword evidence="10 12" id="KW-0067">ATP-binding</keyword>
<dbReference type="Pfam" id="PF00288">
    <property type="entry name" value="GHMP_kinases_N"/>
    <property type="match status" value="1"/>
</dbReference>
<evidence type="ECO:0000313" key="16">
    <source>
        <dbReference type="Proteomes" id="UP001359886"/>
    </source>
</evidence>
<evidence type="ECO:0000256" key="2">
    <source>
        <dbReference type="ARBA" id="ARBA00007370"/>
    </source>
</evidence>
<dbReference type="NCBIfam" id="NF002288">
    <property type="entry name" value="PRK01212.1-4"/>
    <property type="match status" value="1"/>
</dbReference>
<dbReference type="HAMAP" id="MF_00384">
    <property type="entry name" value="Homoser_kinase"/>
    <property type="match status" value="1"/>
</dbReference>
<keyword evidence="6 12" id="KW-0808">Transferase</keyword>
<dbReference type="GO" id="GO:0004413">
    <property type="term" value="F:homoserine kinase activity"/>
    <property type="evidence" value="ECO:0007669"/>
    <property type="project" value="UniProtKB-UniRule"/>
</dbReference>
<protein>
    <recommendedName>
        <fullName evidence="4 12">Homoserine kinase</fullName>
        <shortName evidence="12">HK</shortName>
        <shortName evidence="12">HSK</shortName>
        <ecNumber evidence="3 12">2.7.1.39</ecNumber>
    </recommendedName>
</protein>
<dbReference type="InterPro" id="IPR013750">
    <property type="entry name" value="GHMP_kinase_C_dom"/>
</dbReference>
<dbReference type="Pfam" id="PF08544">
    <property type="entry name" value="GHMP_kinases_C"/>
    <property type="match status" value="1"/>
</dbReference>
<evidence type="ECO:0000256" key="11">
    <source>
        <dbReference type="ARBA" id="ARBA00049375"/>
    </source>
</evidence>
<comment type="similarity">
    <text evidence="2 12">Belongs to the GHMP kinase family. Homoserine kinase subfamily.</text>
</comment>
<dbReference type="InterPro" id="IPR006204">
    <property type="entry name" value="GHMP_kinase_N_dom"/>
</dbReference>
<dbReference type="PANTHER" id="PTHR20861:SF1">
    <property type="entry name" value="HOMOSERINE KINASE"/>
    <property type="match status" value="1"/>
</dbReference>
<evidence type="ECO:0000256" key="1">
    <source>
        <dbReference type="ARBA" id="ARBA00005015"/>
    </source>
</evidence>
<dbReference type="Gene3D" id="3.30.230.10">
    <property type="match status" value="1"/>
</dbReference>
<gene>
    <name evidence="12 15" type="primary">thrB</name>
    <name evidence="15" type="ORF">V3330_13645</name>
</gene>
<keyword evidence="8 12" id="KW-0547">Nucleotide-binding</keyword>
<dbReference type="GO" id="GO:0009088">
    <property type="term" value="P:threonine biosynthetic process"/>
    <property type="evidence" value="ECO:0007669"/>
    <property type="project" value="UniProtKB-UniRule"/>
</dbReference>
<evidence type="ECO:0000256" key="8">
    <source>
        <dbReference type="ARBA" id="ARBA00022741"/>
    </source>
</evidence>
<evidence type="ECO:0000256" key="12">
    <source>
        <dbReference type="HAMAP-Rule" id="MF_00384"/>
    </source>
</evidence>
<evidence type="ECO:0000259" key="13">
    <source>
        <dbReference type="Pfam" id="PF00288"/>
    </source>
</evidence>
<dbReference type="PROSITE" id="PS00627">
    <property type="entry name" value="GHMP_KINASES_ATP"/>
    <property type="match status" value="1"/>
</dbReference>
<keyword evidence="12" id="KW-0963">Cytoplasm</keyword>
<evidence type="ECO:0000256" key="3">
    <source>
        <dbReference type="ARBA" id="ARBA00012078"/>
    </source>
</evidence>
<dbReference type="SUPFAM" id="SSF54211">
    <property type="entry name" value="Ribosomal protein S5 domain 2-like"/>
    <property type="match status" value="1"/>
</dbReference>
<evidence type="ECO:0000256" key="5">
    <source>
        <dbReference type="ARBA" id="ARBA00022605"/>
    </source>
</evidence>
<feature type="domain" description="GHMP kinase N-terminal" evidence="13">
    <location>
        <begin position="78"/>
        <end position="169"/>
    </location>
</feature>
<comment type="pathway">
    <text evidence="1 12">Amino-acid biosynthesis; L-threonine biosynthesis; L-threonine from L-aspartate: step 4/5.</text>
</comment>
<keyword evidence="9 12" id="KW-0418">Kinase</keyword>
<keyword evidence="7 12" id="KW-0791">Threonine biosynthesis</keyword>
<dbReference type="InterPro" id="IPR020568">
    <property type="entry name" value="Ribosomal_Su5_D2-typ_SF"/>
</dbReference>
<comment type="function">
    <text evidence="12">Catalyzes the ATP-dependent phosphorylation of L-homoserine to L-homoserine phosphate.</text>
</comment>
<evidence type="ECO:0000256" key="7">
    <source>
        <dbReference type="ARBA" id="ARBA00022697"/>
    </source>
</evidence>
<name>A0AAW9RMB6_9GAMM</name>
<accession>A0AAW9RMB6</accession>
<keyword evidence="5 12" id="KW-0028">Amino-acid biosynthesis</keyword>
<comment type="caution">
    <text evidence="15">The sequence shown here is derived from an EMBL/GenBank/DDBJ whole genome shotgun (WGS) entry which is preliminary data.</text>
</comment>
<dbReference type="InterPro" id="IPR014721">
    <property type="entry name" value="Ribsml_uS5_D2-typ_fold_subgr"/>
</dbReference>
<dbReference type="GO" id="GO:0005737">
    <property type="term" value="C:cytoplasm"/>
    <property type="evidence" value="ECO:0007669"/>
    <property type="project" value="UniProtKB-SubCell"/>
</dbReference>
<dbReference type="PIRSF" id="PIRSF000676">
    <property type="entry name" value="Homoser_kin"/>
    <property type="match status" value="1"/>
</dbReference>
<dbReference type="InterPro" id="IPR006203">
    <property type="entry name" value="GHMP_knse_ATP-bd_CS"/>
</dbReference>
<comment type="catalytic activity">
    <reaction evidence="11 12">
        <text>L-homoserine + ATP = O-phospho-L-homoserine + ADP + H(+)</text>
        <dbReference type="Rhea" id="RHEA:13985"/>
        <dbReference type="ChEBI" id="CHEBI:15378"/>
        <dbReference type="ChEBI" id="CHEBI:30616"/>
        <dbReference type="ChEBI" id="CHEBI:57476"/>
        <dbReference type="ChEBI" id="CHEBI:57590"/>
        <dbReference type="ChEBI" id="CHEBI:456216"/>
        <dbReference type="EC" id="2.7.1.39"/>
    </reaction>
</comment>
<dbReference type="NCBIfam" id="TIGR00191">
    <property type="entry name" value="thrB"/>
    <property type="match status" value="1"/>
</dbReference>
<dbReference type="PANTHER" id="PTHR20861">
    <property type="entry name" value="HOMOSERINE/4-DIPHOSPHOCYTIDYL-2-C-METHYL-D-ERYTHRITOL KINASE"/>
    <property type="match status" value="1"/>
</dbReference>
<keyword evidence="16" id="KW-1185">Reference proteome</keyword>
<dbReference type="InterPro" id="IPR036554">
    <property type="entry name" value="GHMP_kinase_C_sf"/>
</dbReference>
<dbReference type="RefSeq" id="WP_354695994.1">
    <property type="nucleotide sequence ID" value="NZ_JAZHOG010000009.1"/>
</dbReference>
<dbReference type="GO" id="GO:0005524">
    <property type="term" value="F:ATP binding"/>
    <property type="evidence" value="ECO:0007669"/>
    <property type="project" value="UniProtKB-UniRule"/>
</dbReference>
<evidence type="ECO:0000256" key="10">
    <source>
        <dbReference type="ARBA" id="ARBA00022840"/>
    </source>
</evidence>
<feature type="domain" description="GHMP kinase C-terminal" evidence="14">
    <location>
        <begin position="239"/>
        <end position="303"/>
    </location>
</feature>
<dbReference type="PRINTS" id="PR00958">
    <property type="entry name" value="HOMSERKINASE"/>
</dbReference>
<dbReference type="EC" id="2.7.1.39" evidence="3 12"/>